<evidence type="ECO:0000259" key="6">
    <source>
        <dbReference type="PROSITE" id="PS50977"/>
    </source>
</evidence>
<dbReference type="SUPFAM" id="SSF46689">
    <property type="entry name" value="Homeodomain-like"/>
    <property type="match status" value="1"/>
</dbReference>
<dbReference type="AlphaFoldDB" id="A0A6N9YPL7"/>
<organism evidence="7 8">
    <name type="scientific">Phytoactinopolyspora alkaliphila</name>
    <dbReference type="NCBI Taxonomy" id="1783498"/>
    <lineage>
        <taxon>Bacteria</taxon>
        <taxon>Bacillati</taxon>
        <taxon>Actinomycetota</taxon>
        <taxon>Actinomycetes</taxon>
        <taxon>Jiangellales</taxon>
        <taxon>Jiangellaceae</taxon>
        <taxon>Phytoactinopolyspora</taxon>
    </lineage>
</organism>
<gene>
    <name evidence="7" type="ORF">G1H11_16530</name>
</gene>
<dbReference type="PANTHER" id="PTHR30055">
    <property type="entry name" value="HTH-TYPE TRANSCRIPTIONAL REGULATOR RUTR"/>
    <property type="match status" value="1"/>
</dbReference>
<sequence>MPEWIPVPGSVKARLIEAAMHHFERAGFEGCGVTELAAKAGVTTGALYHHFGSKLGLYVAVRGDLEKRVVDRMEGAAQGAAAAGADGSPSANRSPPAHEPPAHHTWTVGERAVVRAALLVAFDAAVRFNACRLLGEPPLPGGGEGGEGGERAGAGAGARAGAEAGPSGHPDPIEVALRAHLPDRLAVGAAVLVAGWRAALLSVANGAPAESARAALEFMLGPPA</sequence>
<evidence type="ECO:0000256" key="4">
    <source>
        <dbReference type="PROSITE-ProRule" id="PRU00335"/>
    </source>
</evidence>
<evidence type="ECO:0000256" key="5">
    <source>
        <dbReference type="SAM" id="MobiDB-lite"/>
    </source>
</evidence>
<dbReference type="Proteomes" id="UP000469185">
    <property type="component" value="Unassembled WGS sequence"/>
</dbReference>
<proteinExistence type="predicted"/>
<feature type="compositionally biased region" description="Low complexity" evidence="5">
    <location>
        <begin position="76"/>
        <end position="87"/>
    </location>
</feature>
<comment type="caution">
    <text evidence="7">The sequence shown here is derived from an EMBL/GenBank/DDBJ whole genome shotgun (WGS) entry which is preliminary data.</text>
</comment>
<feature type="region of interest" description="Disordered" evidence="5">
    <location>
        <begin position="76"/>
        <end position="106"/>
    </location>
</feature>
<feature type="DNA-binding region" description="H-T-H motif" evidence="4">
    <location>
        <begin position="32"/>
        <end position="51"/>
    </location>
</feature>
<evidence type="ECO:0000256" key="3">
    <source>
        <dbReference type="ARBA" id="ARBA00023163"/>
    </source>
</evidence>
<dbReference type="RefSeq" id="WP_163819684.1">
    <property type="nucleotide sequence ID" value="NZ_JAAGOB010000008.1"/>
</dbReference>
<dbReference type="InterPro" id="IPR009057">
    <property type="entry name" value="Homeodomain-like_sf"/>
</dbReference>
<accession>A0A6N9YPL7</accession>
<dbReference type="Pfam" id="PF00440">
    <property type="entry name" value="TetR_N"/>
    <property type="match status" value="1"/>
</dbReference>
<feature type="domain" description="HTH tetR-type" evidence="6">
    <location>
        <begin position="9"/>
        <end position="69"/>
    </location>
</feature>
<dbReference type="GO" id="GO:0000976">
    <property type="term" value="F:transcription cis-regulatory region binding"/>
    <property type="evidence" value="ECO:0007669"/>
    <property type="project" value="TreeGrafter"/>
</dbReference>
<dbReference type="InterPro" id="IPR001647">
    <property type="entry name" value="HTH_TetR"/>
</dbReference>
<dbReference type="PANTHER" id="PTHR30055:SF234">
    <property type="entry name" value="HTH-TYPE TRANSCRIPTIONAL REGULATOR BETI"/>
    <property type="match status" value="1"/>
</dbReference>
<evidence type="ECO:0000313" key="8">
    <source>
        <dbReference type="Proteomes" id="UP000469185"/>
    </source>
</evidence>
<protein>
    <submittedName>
        <fullName evidence="7">Helix-turn-helix transcriptional regulator</fullName>
    </submittedName>
</protein>
<evidence type="ECO:0000256" key="2">
    <source>
        <dbReference type="ARBA" id="ARBA00023125"/>
    </source>
</evidence>
<keyword evidence="8" id="KW-1185">Reference proteome</keyword>
<dbReference type="EMBL" id="JAAGOB010000008">
    <property type="protein sequence ID" value="NED96914.1"/>
    <property type="molecule type" value="Genomic_DNA"/>
</dbReference>
<dbReference type="InterPro" id="IPR050109">
    <property type="entry name" value="HTH-type_TetR-like_transc_reg"/>
</dbReference>
<reference evidence="7 8" key="1">
    <citation type="submission" date="2020-02" db="EMBL/GenBank/DDBJ databases">
        <authorList>
            <person name="Li X.-J."/>
            <person name="Feng X.-M."/>
        </authorList>
    </citation>
    <scope>NUCLEOTIDE SEQUENCE [LARGE SCALE GENOMIC DNA]</scope>
    <source>
        <strain evidence="7 8">CGMCC 4.7225</strain>
    </source>
</reference>
<keyword evidence="2 4" id="KW-0238">DNA-binding</keyword>
<keyword evidence="1" id="KW-0805">Transcription regulation</keyword>
<dbReference type="Gene3D" id="1.10.357.10">
    <property type="entry name" value="Tetracycline Repressor, domain 2"/>
    <property type="match status" value="1"/>
</dbReference>
<feature type="region of interest" description="Disordered" evidence="5">
    <location>
        <begin position="137"/>
        <end position="173"/>
    </location>
</feature>
<name>A0A6N9YPL7_9ACTN</name>
<dbReference type="PROSITE" id="PS50977">
    <property type="entry name" value="HTH_TETR_2"/>
    <property type="match status" value="1"/>
</dbReference>
<evidence type="ECO:0000256" key="1">
    <source>
        <dbReference type="ARBA" id="ARBA00023015"/>
    </source>
</evidence>
<keyword evidence="3" id="KW-0804">Transcription</keyword>
<feature type="compositionally biased region" description="Gly residues" evidence="5">
    <location>
        <begin position="141"/>
        <end position="158"/>
    </location>
</feature>
<evidence type="ECO:0000313" key="7">
    <source>
        <dbReference type="EMBL" id="NED96914.1"/>
    </source>
</evidence>
<dbReference type="GO" id="GO:0003700">
    <property type="term" value="F:DNA-binding transcription factor activity"/>
    <property type="evidence" value="ECO:0007669"/>
    <property type="project" value="TreeGrafter"/>
</dbReference>
<dbReference type="PRINTS" id="PR00455">
    <property type="entry name" value="HTHTETR"/>
</dbReference>